<protein>
    <submittedName>
        <fullName evidence="1">Uncharacterized protein</fullName>
    </submittedName>
</protein>
<accession>A0ACB7ZSJ1</accession>
<comment type="caution">
    <text evidence="1">The sequence shown here is derived from an EMBL/GenBank/DDBJ whole genome shotgun (WGS) entry which is preliminary data.</text>
</comment>
<evidence type="ECO:0000313" key="2">
    <source>
        <dbReference type="Proteomes" id="UP000790377"/>
    </source>
</evidence>
<feature type="non-terminal residue" evidence="1">
    <location>
        <position position="1"/>
    </location>
</feature>
<feature type="non-terminal residue" evidence="1">
    <location>
        <position position="113"/>
    </location>
</feature>
<reference evidence="1" key="1">
    <citation type="journal article" date="2021" name="New Phytol.">
        <title>Evolutionary innovations through gain and loss of genes in the ectomycorrhizal Boletales.</title>
        <authorList>
            <person name="Wu G."/>
            <person name="Miyauchi S."/>
            <person name="Morin E."/>
            <person name="Kuo A."/>
            <person name="Drula E."/>
            <person name="Varga T."/>
            <person name="Kohler A."/>
            <person name="Feng B."/>
            <person name="Cao Y."/>
            <person name="Lipzen A."/>
            <person name="Daum C."/>
            <person name="Hundley H."/>
            <person name="Pangilinan J."/>
            <person name="Johnson J."/>
            <person name="Barry K."/>
            <person name="LaButti K."/>
            <person name="Ng V."/>
            <person name="Ahrendt S."/>
            <person name="Min B."/>
            <person name="Choi I.G."/>
            <person name="Park H."/>
            <person name="Plett J.M."/>
            <person name="Magnuson J."/>
            <person name="Spatafora J.W."/>
            <person name="Nagy L.G."/>
            <person name="Henrissat B."/>
            <person name="Grigoriev I.V."/>
            <person name="Yang Z.L."/>
            <person name="Xu J."/>
            <person name="Martin F.M."/>
        </authorList>
    </citation>
    <scope>NUCLEOTIDE SEQUENCE</scope>
    <source>
        <strain evidence="1">ATCC 28755</strain>
    </source>
</reference>
<dbReference type="EMBL" id="MU268600">
    <property type="protein sequence ID" value="KAH7904119.1"/>
    <property type="molecule type" value="Genomic_DNA"/>
</dbReference>
<name>A0ACB7ZSJ1_9AGAM</name>
<organism evidence="1 2">
    <name type="scientific">Hygrophoropsis aurantiaca</name>
    <dbReference type="NCBI Taxonomy" id="72124"/>
    <lineage>
        <taxon>Eukaryota</taxon>
        <taxon>Fungi</taxon>
        <taxon>Dikarya</taxon>
        <taxon>Basidiomycota</taxon>
        <taxon>Agaricomycotina</taxon>
        <taxon>Agaricomycetes</taxon>
        <taxon>Agaricomycetidae</taxon>
        <taxon>Boletales</taxon>
        <taxon>Coniophorineae</taxon>
        <taxon>Hygrophoropsidaceae</taxon>
        <taxon>Hygrophoropsis</taxon>
    </lineage>
</organism>
<evidence type="ECO:0000313" key="1">
    <source>
        <dbReference type="EMBL" id="KAH7904119.1"/>
    </source>
</evidence>
<keyword evidence="2" id="KW-1185">Reference proteome</keyword>
<gene>
    <name evidence="1" type="ORF">BJ138DRAFT_977516</name>
</gene>
<dbReference type="Proteomes" id="UP000790377">
    <property type="component" value="Unassembled WGS sequence"/>
</dbReference>
<proteinExistence type="predicted"/>
<sequence length="113" mass="13258">NYTTYDVRRGQDVVNPSTSHRNIMVLANHSTEDSRTQHPFWYARVLGIYHANVIYTGPGMLDYNPRRMEFLWVRWYEIVEDMAGWDACQLDRLRFPPMATDGAFGFLDPKDVL</sequence>